<evidence type="ECO:0000313" key="1">
    <source>
        <dbReference type="EMBL" id="EME68722.1"/>
    </source>
</evidence>
<dbReference type="eggNOG" id="ENOG5033J46">
    <property type="taxonomic scope" value="Bacteria"/>
</dbReference>
<dbReference type="EMBL" id="AONQ01000054">
    <property type="protein sequence ID" value="EME68722.1"/>
    <property type="molecule type" value="Genomic_DNA"/>
</dbReference>
<dbReference type="Proteomes" id="UP000011744">
    <property type="component" value="Unassembled WGS sequence"/>
</dbReference>
<organism evidence="1 2">
    <name type="scientific">Paramagnetospirillum caucaseum</name>
    <dbReference type="NCBI Taxonomy" id="1244869"/>
    <lineage>
        <taxon>Bacteria</taxon>
        <taxon>Pseudomonadati</taxon>
        <taxon>Pseudomonadota</taxon>
        <taxon>Alphaproteobacteria</taxon>
        <taxon>Rhodospirillales</taxon>
        <taxon>Magnetospirillaceae</taxon>
        <taxon>Paramagnetospirillum</taxon>
    </lineage>
</organism>
<comment type="caution">
    <text evidence="1">The sequence shown here is derived from an EMBL/GenBank/DDBJ whole genome shotgun (WGS) entry which is preliminary data.</text>
</comment>
<reference evidence="1 2" key="1">
    <citation type="journal article" date="2014" name="Genome Announc.">
        <title>Draft Genome Sequence of Magnetospirillum sp. Strain SO-1, a Freshwater Magnetotactic Bacterium Isolated from the Ol'khovka River, Russia.</title>
        <authorList>
            <person name="Grouzdev D.S."/>
            <person name="Dziuba M.V."/>
            <person name="Sukhacheva M.S."/>
            <person name="Mardanov A.V."/>
            <person name="Beletskiy A.V."/>
            <person name="Kuznetsov B.B."/>
            <person name="Skryabin K.G."/>
        </authorList>
    </citation>
    <scope>NUCLEOTIDE SEQUENCE [LARGE SCALE GENOMIC DNA]</scope>
    <source>
        <strain evidence="1 2">SO-1</strain>
    </source>
</reference>
<proteinExistence type="predicted"/>
<gene>
    <name evidence="1" type="ORF">H261_16887</name>
</gene>
<keyword evidence="2" id="KW-1185">Reference proteome</keyword>
<protein>
    <submittedName>
        <fullName evidence="1">Uncharacterized protein</fullName>
    </submittedName>
</protein>
<accession>M2ZN55</accession>
<name>M2ZN55_9PROT</name>
<dbReference type="AlphaFoldDB" id="M2ZN55"/>
<dbReference type="PATRIC" id="fig|1244869.3.peg.3391"/>
<evidence type="ECO:0000313" key="2">
    <source>
        <dbReference type="Proteomes" id="UP000011744"/>
    </source>
</evidence>
<sequence>MTPASVGIFWGIPLDEGGFVLLADKSPCDQGEPYGDAITHPIGHAEFWEDLARLGPAGLERHGLPTAPAWHPYEAIPRGRVVYWPKEGRFTIYADRRLQTRSFIARIVAEFGIPTDRYVVRFDPHYRAARDLP</sequence>